<accession>A0ACB7UG00</accession>
<protein>
    <submittedName>
        <fullName evidence="1">L-fucose isomerase N-terminal-2-containing protein</fullName>
    </submittedName>
</protein>
<keyword evidence="2" id="KW-1185">Reference proteome</keyword>
<sequence length="254" mass="29351">MNAAEKLTRNLVVSKEDISNCYASYAQMQYHQSLFSNSLPNSNFIQSRFPISSQVINHTDYGIEQQDVKRGDVRIAKQRIRWTHELHEQFVEAVNCLGGPMKATPKGILKLMKSQGLTIFHIKSHLQKYRAVKCIMNFTEGKHGGKTNYDRMPIHNSKINGGVHISEALRLQLDVQKNLHEQLEFQKKLQSRIEEHANYLQRMFDFQKRNCSYFENTNAKNQMDSYATESSSYGGYSEPGEIYLNESEAKWFAS</sequence>
<evidence type="ECO:0000313" key="1">
    <source>
        <dbReference type="EMBL" id="KAH7659166.1"/>
    </source>
</evidence>
<dbReference type="Proteomes" id="UP000827976">
    <property type="component" value="Chromosome 16"/>
</dbReference>
<keyword evidence="1" id="KW-0413">Isomerase</keyword>
<dbReference type="EMBL" id="CM037026">
    <property type="protein sequence ID" value="KAH7659166.1"/>
    <property type="molecule type" value="Genomic_DNA"/>
</dbReference>
<evidence type="ECO:0000313" key="2">
    <source>
        <dbReference type="Proteomes" id="UP000827976"/>
    </source>
</evidence>
<gene>
    <name evidence="1" type="ORF">IHE45_16G014000</name>
</gene>
<name>A0ACB7UG00_DIOAL</name>
<proteinExistence type="predicted"/>
<comment type="caution">
    <text evidence="1">The sequence shown here is derived from an EMBL/GenBank/DDBJ whole genome shotgun (WGS) entry which is preliminary data.</text>
</comment>
<reference evidence="2" key="1">
    <citation type="journal article" date="2022" name="Nat. Commun.">
        <title>Chromosome evolution and the genetic basis of agronomically important traits in greater yam.</title>
        <authorList>
            <person name="Bredeson J.V."/>
            <person name="Lyons J.B."/>
            <person name="Oniyinde I.O."/>
            <person name="Okereke N.R."/>
            <person name="Kolade O."/>
            <person name="Nnabue I."/>
            <person name="Nwadili C.O."/>
            <person name="Hribova E."/>
            <person name="Parker M."/>
            <person name="Nwogha J."/>
            <person name="Shu S."/>
            <person name="Carlson J."/>
            <person name="Kariba R."/>
            <person name="Muthemba S."/>
            <person name="Knop K."/>
            <person name="Barton G.J."/>
            <person name="Sherwood A.V."/>
            <person name="Lopez-Montes A."/>
            <person name="Asiedu R."/>
            <person name="Jamnadass R."/>
            <person name="Muchugi A."/>
            <person name="Goodstein D."/>
            <person name="Egesi C.N."/>
            <person name="Featherston J."/>
            <person name="Asfaw A."/>
            <person name="Simpson G.G."/>
            <person name="Dolezel J."/>
            <person name="Hendre P.S."/>
            <person name="Van Deynze A."/>
            <person name="Kumar P.L."/>
            <person name="Obidiegwu J.E."/>
            <person name="Bhattacharjee R."/>
            <person name="Rokhsar D.S."/>
        </authorList>
    </citation>
    <scope>NUCLEOTIDE SEQUENCE [LARGE SCALE GENOMIC DNA]</scope>
    <source>
        <strain evidence="2">cv. TDa95/00328</strain>
    </source>
</reference>
<organism evidence="1 2">
    <name type="scientific">Dioscorea alata</name>
    <name type="common">Purple yam</name>
    <dbReference type="NCBI Taxonomy" id="55571"/>
    <lineage>
        <taxon>Eukaryota</taxon>
        <taxon>Viridiplantae</taxon>
        <taxon>Streptophyta</taxon>
        <taxon>Embryophyta</taxon>
        <taxon>Tracheophyta</taxon>
        <taxon>Spermatophyta</taxon>
        <taxon>Magnoliopsida</taxon>
        <taxon>Liliopsida</taxon>
        <taxon>Dioscoreales</taxon>
        <taxon>Dioscoreaceae</taxon>
        <taxon>Dioscorea</taxon>
    </lineage>
</organism>